<dbReference type="PRINTS" id="PR00081">
    <property type="entry name" value="GDHRDH"/>
</dbReference>
<dbReference type="STRING" id="1921510.BSL82_14320"/>
<dbReference type="GO" id="GO:0016491">
    <property type="term" value="F:oxidoreductase activity"/>
    <property type="evidence" value="ECO:0007669"/>
    <property type="project" value="UniProtKB-KW"/>
</dbReference>
<keyword evidence="2" id="KW-0560">Oxidoreductase</keyword>
<sequence length="257" mass="26956">MGEDMMGRVAGKVALVTGGGSGLGRADCEALAREGATVIVTDVALDAAQRLAGELGGGAVAFSLDVASEQAWIDVLREIEERFGRLDILVNNAGVVAMADVEESSLEQFRWVNAVMSEGVFLGCKHAIPLMNKRDGGSIINMSSTGALLGYPVYLAYSAAKGAVRSMTKSVAVMCQEKGYKIRCNSVHPGAIETPMVQLAEGRPGEAQAIPEGVLPHGAKGAPKDVANMVLFLASDESRYVTGAEFVVDNGLTVRPW</sequence>
<dbReference type="PRINTS" id="PR00080">
    <property type="entry name" value="SDRFAMILY"/>
</dbReference>
<dbReference type="SUPFAM" id="SSF51735">
    <property type="entry name" value="NAD(P)-binding Rossmann-fold domains"/>
    <property type="match status" value="1"/>
</dbReference>
<dbReference type="FunFam" id="3.40.50.720:FF:000084">
    <property type="entry name" value="Short-chain dehydrogenase reductase"/>
    <property type="match status" value="1"/>
</dbReference>
<evidence type="ECO:0000313" key="4">
    <source>
        <dbReference type="Proteomes" id="UP000182063"/>
    </source>
</evidence>
<accession>A0A1L3ZXG4</accession>
<dbReference type="KEGG" id="sphj:BSL82_14320"/>
<evidence type="ECO:0000256" key="1">
    <source>
        <dbReference type="ARBA" id="ARBA00006484"/>
    </source>
</evidence>
<dbReference type="EMBL" id="CP018221">
    <property type="protein sequence ID" value="API60321.1"/>
    <property type="molecule type" value="Genomic_DNA"/>
</dbReference>
<gene>
    <name evidence="3" type="ORF">BSL82_14320</name>
</gene>
<name>A0A1L3ZXG4_9SPHN</name>
<organism evidence="3 4">
    <name type="scientific">Tardibacter chloracetimidivorans</name>
    <dbReference type="NCBI Taxonomy" id="1921510"/>
    <lineage>
        <taxon>Bacteria</taxon>
        <taxon>Pseudomonadati</taxon>
        <taxon>Pseudomonadota</taxon>
        <taxon>Alphaproteobacteria</taxon>
        <taxon>Sphingomonadales</taxon>
        <taxon>Sphingomonadaceae</taxon>
        <taxon>Tardibacter</taxon>
    </lineage>
</organism>
<proteinExistence type="inferred from homology"/>
<comment type="similarity">
    <text evidence="1">Belongs to the short-chain dehydrogenases/reductases (SDR) family.</text>
</comment>
<dbReference type="OrthoDB" id="5457012at2"/>
<dbReference type="InterPro" id="IPR036291">
    <property type="entry name" value="NAD(P)-bd_dom_sf"/>
</dbReference>
<evidence type="ECO:0000313" key="3">
    <source>
        <dbReference type="EMBL" id="API60321.1"/>
    </source>
</evidence>
<reference evidence="4" key="1">
    <citation type="submission" date="2016-11" db="EMBL/GenBank/DDBJ databases">
        <title>Complete Genome Sequence of alachlor-degrading Sphingomonas sp. strain JJ-A5.</title>
        <authorList>
            <person name="Lee H."/>
            <person name="Ka J.-O."/>
        </authorList>
    </citation>
    <scope>NUCLEOTIDE SEQUENCE [LARGE SCALE GENOMIC DNA]</scope>
    <source>
        <strain evidence="4">JJ-A5</strain>
    </source>
</reference>
<protein>
    <submittedName>
        <fullName evidence="3">Short-chain dehydrogenase</fullName>
    </submittedName>
</protein>
<dbReference type="PANTHER" id="PTHR43477:SF1">
    <property type="entry name" value="DIHYDROANTICAPSIN 7-DEHYDROGENASE"/>
    <property type="match status" value="1"/>
</dbReference>
<dbReference type="AlphaFoldDB" id="A0A1L3ZXG4"/>
<dbReference type="PANTHER" id="PTHR43477">
    <property type="entry name" value="DIHYDROANTICAPSIN 7-DEHYDROGENASE"/>
    <property type="match status" value="1"/>
</dbReference>
<dbReference type="Pfam" id="PF13561">
    <property type="entry name" value="adh_short_C2"/>
    <property type="match status" value="1"/>
</dbReference>
<dbReference type="InterPro" id="IPR002347">
    <property type="entry name" value="SDR_fam"/>
</dbReference>
<dbReference type="Proteomes" id="UP000182063">
    <property type="component" value="Chromosome"/>
</dbReference>
<dbReference type="InterPro" id="IPR020904">
    <property type="entry name" value="Sc_DH/Rdtase_CS"/>
</dbReference>
<evidence type="ECO:0000256" key="2">
    <source>
        <dbReference type="ARBA" id="ARBA00023002"/>
    </source>
</evidence>
<dbReference type="PROSITE" id="PS00061">
    <property type="entry name" value="ADH_SHORT"/>
    <property type="match status" value="1"/>
</dbReference>
<dbReference type="InterPro" id="IPR051122">
    <property type="entry name" value="SDR_DHRS6-like"/>
</dbReference>
<keyword evidence="4" id="KW-1185">Reference proteome</keyword>
<dbReference type="Gene3D" id="3.40.50.720">
    <property type="entry name" value="NAD(P)-binding Rossmann-like Domain"/>
    <property type="match status" value="1"/>
</dbReference>